<comment type="caution">
    <text evidence="1">The sequence shown here is derived from an EMBL/GenBank/DDBJ whole genome shotgun (WGS) entry which is preliminary data.</text>
</comment>
<evidence type="ECO:0000313" key="2">
    <source>
        <dbReference type="Proteomes" id="UP000245634"/>
    </source>
</evidence>
<organism evidence="1 2">
    <name type="scientific">Tumebacillus permanentifrigoris</name>
    <dbReference type="NCBI Taxonomy" id="378543"/>
    <lineage>
        <taxon>Bacteria</taxon>
        <taxon>Bacillati</taxon>
        <taxon>Bacillota</taxon>
        <taxon>Bacilli</taxon>
        <taxon>Bacillales</taxon>
        <taxon>Alicyclobacillaceae</taxon>
        <taxon>Tumebacillus</taxon>
    </lineage>
</organism>
<keyword evidence="2" id="KW-1185">Reference proteome</keyword>
<evidence type="ECO:0000313" key="1">
    <source>
        <dbReference type="EMBL" id="PWK14505.1"/>
    </source>
</evidence>
<dbReference type="Proteomes" id="UP000245634">
    <property type="component" value="Unassembled WGS sequence"/>
</dbReference>
<dbReference type="OrthoDB" id="9153376at2"/>
<accession>A0A316DAH5</accession>
<dbReference type="AlphaFoldDB" id="A0A316DAH5"/>
<reference evidence="1 2" key="1">
    <citation type="submission" date="2018-05" db="EMBL/GenBank/DDBJ databases">
        <title>Genomic Encyclopedia of Type Strains, Phase IV (KMG-IV): sequencing the most valuable type-strain genomes for metagenomic binning, comparative biology and taxonomic classification.</title>
        <authorList>
            <person name="Goeker M."/>
        </authorList>
    </citation>
    <scope>NUCLEOTIDE SEQUENCE [LARGE SCALE GENOMIC DNA]</scope>
    <source>
        <strain evidence="1 2">DSM 18773</strain>
    </source>
</reference>
<proteinExistence type="predicted"/>
<protein>
    <submittedName>
        <fullName evidence="1">Uncharacterized protein</fullName>
    </submittedName>
</protein>
<dbReference type="EMBL" id="QGGL01000005">
    <property type="protein sequence ID" value="PWK14505.1"/>
    <property type="molecule type" value="Genomic_DNA"/>
</dbReference>
<dbReference type="RefSeq" id="WP_146200970.1">
    <property type="nucleotide sequence ID" value="NZ_QGGL01000005.1"/>
</dbReference>
<gene>
    <name evidence="1" type="ORF">C7459_105272</name>
</gene>
<sequence length="234" mass="26891">MQLDPKELLNLLKSLGVTYLYHANTVGTACTFLRNGGLLSRGGVASRGVFQTYQKSDDLDKEYGIWNDIFLDNFDIHQKRKIQNFYGPVLFIFHVDLLEINGLPPLCITKTNPTDWRNIDISDRYYTSIEELRNSPYSEGDYFRMITLRNTLSVLPFNPYLVQIFLDFPHIRTGEQPTLSHAYLALMQAASTGGIDTRKIVGRYCDDHCNCYTESSYGPTTKDRTIRRFFKLGT</sequence>
<name>A0A316DAH5_9BACL</name>
<dbReference type="PROSITE" id="PS51257">
    <property type="entry name" value="PROKAR_LIPOPROTEIN"/>
    <property type="match status" value="1"/>
</dbReference>